<keyword evidence="3" id="KW-1185">Reference proteome</keyword>
<protein>
    <submittedName>
        <fullName evidence="2">Tyrosine-protein phosphatase non-receptor type 13</fullName>
    </submittedName>
</protein>
<evidence type="ECO:0000259" key="1">
    <source>
        <dbReference type="PROSITE" id="PS50057"/>
    </source>
</evidence>
<dbReference type="PRINTS" id="PR00935">
    <property type="entry name" value="BAND41"/>
</dbReference>
<dbReference type="InterPro" id="IPR052074">
    <property type="entry name" value="NonRcpt_TyrProt_Phosphatase"/>
</dbReference>
<dbReference type="InterPro" id="IPR019748">
    <property type="entry name" value="FERM_central"/>
</dbReference>
<dbReference type="SUPFAM" id="SSF47031">
    <property type="entry name" value="Second domain of FERM"/>
    <property type="match status" value="1"/>
</dbReference>
<dbReference type="EMBL" id="BMAU01021122">
    <property type="protein sequence ID" value="GFX91143.1"/>
    <property type="molecule type" value="Genomic_DNA"/>
</dbReference>
<proteinExistence type="predicted"/>
<dbReference type="CDD" id="cd14473">
    <property type="entry name" value="FERM_B-lobe"/>
    <property type="match status" value="1"/>
</dbReference>
<dbReference type="SUPFAM" id="SSF50729">
    <property type="entry name" value="PH domain-like"/>
    <property type="match status" value="1"/>
</dbReference>
<organism evidence="2 3">
    <name type="scientific">Trichonephila clavipes</name>
    <name type="common">Golden silk orbweaver</name>
    <name type="synonym">Nephila clavipes</name>
    <dbReference type="NCBI Taxonomy" id="2585209"/>
    <lineage>
        <taxon>Eukaryota</taxon>
        <taxon>Metazoa</taxon>
        <taxon>Ecdysozoa</taxon>
        <taxon>Arthropoda</taxon>
        <taxon>Chelicerata</taxon>
        <taxon>Arachnida</taxon>
        <taxon>Araneae</taxon>
        <taxon>Araneomorphae</taxon>
        <taxon>Entelegynae</taxon>
        <taxon>Araneoidea</taxon>
        <taxon>Nephilidae</taxon>
        <taxon>Trichonephila</taxon>
    </lineage>
</organism>
<comment type="caution">
    <text evidence="2">The sequence shown here is derived from an EMBL/GenBank/DDBJ whole genome shotgun (WGS) entry which is preliminary data.</text>
</comment>
<dbReference type="InterPro" id="IPR011993">
    <property type="entry name" value="PH-like_dom_sf"/>
</dbReference>
<dbReference type="Pfam" id="PF09380">
    <property type="entry name" value="FERM_C"/>
    <property type="match status" value="1"/>
</dbReference>
<dbReference type="InterPro" id="IPR000299">
    <property type="entry name" value="FERM_domain"/>
</dbReference>
<dbReference type="PROSITE" id="PS50057">
    <property type="entry name" value="FERM_3"/>
    <property type="match status" value="1"/>
</dbReference>
<dbReference type="InterPro" id="IPR019749">
    <property type="entry name" value="Band_41_domain"/>
</dbReference>
<dbReference type="AlphaFoldDB" id="A0A8X6V1E5"/>
<sequence length="372" mass="43121">MCGLTFTKVVTKLHQEVLGSLPENEILAQVDQDFMRDDDLEDLKDIECEDVDYTTKYLSYGQRLGYHPEFSSNVKSQLRKKLTPKERWKMAYKKVLEEIRRTKKTCRSKEEVLSAWRAHKAHQSIFRVYEELTERRKMLELLRLSINIGPVAPADMDKNPLLITGLKPKTIAELVLLLQRPKQATICSKSFPEEPDPESDTTPSLRHLYYLQLRNDFLEGNYCCDNNIALTIGGYALQAEFGDYDSSVYGKEYFLLEHYLPFYSIDKLNRSVAKAKLHDNHVKLEGISKELAELKFVQDKRNFSSAVWLGIKSTGVEVFEKVSGKKSVCQVYPWQNIKRISYCKKYFSLSPRTESYSGKHVVYRFYTSVAGR</sequence>
<evidence type="ECO:0000313" key="2">
    <source>
        <dbReference type="EMBL" id="GFX91143.1"/>
    </source>
</evidence>
<name>A0A8X6V1E5_TRICX</name>
<dbReference type="GO" id="GO:0071944">
    <property type="term" value="C:cell periphery"/>
    <property type="evidence" value="ECO:0007669"/>
    <property type="project" value="UniProtKB-ARBA"/>
</dbReference>
<dbReference type="Proteomes" id="UP000887159">
    <property type="component" value="Unassembled WGS sequence"/>
</dbReference>
<dbReference type="PANTHER" id="PTHR46900:SF2">
    <property type="entry name" value="TYROSINE-PROTEIN PHOSPHATASE NON-RECEPTOR TYPE 13"/>
    <property type="match status" value="1"/>
</dbReference>
<dbReference type="GO" id="GO:0009887">
    <property type="term" value="P:animal organ morphogenesis"/>
    <property type="evidence" value="ECO:0007669"/>
    <property type="project" value="UniProtKB-ARBA"/>
</dbReference>
<dbReference type="Gene3D" id="1.20.80.10">
    <property type="match status" value="1"/>
</dbReference>
<evidence type="ECO:0000313" key="3">
    <source>
        <dbReference type="Proteomes" id="UP000887159"/>
    </source>
</evidence>
<dbReference type="InterPro" id="IPR014352">
    <property type="entry name" value="FERM/acyl-CoA-bd_prot_sf"/>
</dbReference>
<reference evidence="2" key="1">
    <citation type="submission" date="2020-08" db="EMBL/GenBank/DDBJ databases">
        <title>Multicomponent nature underlies the extraordinary mechanical properties of spider dragline silk.</title>
        <authorList>
            <person name="Kono N."/>
            <person name="Nakamura H."/>
            <person name="Mori M."/>
            <person name="Yoshida Y."/>
            <person name="Ohtoshi R."/>
            <person name="Malay A.D."/>
            <person name="Moran D.A.P."/>
            <person name="Tomita M."/>
            <person name="Numata K."/>
            <person name="Arakawa K."/>
        </authorList>
    </citation>
    <scope>NUCLEOTIDE SEQUENCE</scope>
</reference>
<dbReference type="InterPro" id="IPR018980">
    <property type="entry name" value="FERM_PH-like_C"/>
</dbReference>
<accession>A0A8X6V1E5</accession>
<dbReference type="GO" id="GO:0048731">
    <property type="term" value="P:system development"/>
    <property type="evidence" value="ECO:0007669"/>
    <property type="project" value="UniProtKB-ARBA"/>
</dbReference>
<dbReference type="PANTHER" id="PTHR46900">
    <property type="entry name" value="TYROSINE-PROTEIN PHOSPHATASE NON-RECEPTOR TYPE 13"/>
    <property type="match status" value="1"/>
</dbReference>
<gene>
    <name evidence="2" type="primary">PTPN13</name>
    <name evidence="2" type="ORF">TNCV_4857321</name>
</gene>
<dbReference type="Pfam" id="PF00373">
    <property type="entry name" value="FERM_M"/>
    <property type="match status" value="1"/>
</dbReference>
<dbReference type="Gene3D" id="2.30.29.30">
    <property type="entry name" value="Pleckstrin-homology domain (PH domain)/Phosphotyrosine-binding domain (PTB)"/>
    <property type="match status" value="1"/>
</dbReference>
<dbReference type="SMART" id="SM00295">
    <property type="entry name" value="B41"/>
    <property type="match status" value="1"/>
</dbReference>
<feature type="domain" description="FERM" evidence="1">
    <location>
        <begin position="111"/>
        <end position="372"/>
    </location>
</feature>
<dbReference type="InterPro" id="IPR035963">
    <property type="entry name" value="FERM_2"/>
</dbReference>